<comment type="similarity">
    <text evidence="1">Belongs to the GMC oxidoreductase family.</text>
</comment>
<comment type="caution">
    <text evidence="5">The sequence shown here is derived from an EMBL/GenBank/DDBJ whole genome shotgun (WGS) entry which is preliminary data.</text>
</comment>
<dbReference type="InterPro" id="IPR007867">
    <property type="entry name" value="GMC_OxRtase_C"/>
</dbReference>
<keyword evidence="2" id="KW-0285">Flavoprotein</keyword>
<evidence type="ECO:0000256" key="3">
    <source>
        <dbReference type="SAM" id="SignalP"/>
    </source>
</evidence>
<dbReference type="GO" id="GO:0016614">
    <property type="term" value="F:oxidoreductase activity, acting on CH-OH group of donors"/>
    <property type="evidence" value="ECO:0007669"/>
    <property type="project" value="InterPro"/>
</dbReference>
<keyword evidence="3" id="KW-0732">Signal</keyword>
<evidence type="ECO:0000313" key="5">
    <source>
        <dbReference type="EMBL" id="KAK4185998.1"/>
    </source>
</evidence>
<keyword evidence="2" id="KW-0274">FAD</keyword>
<feature type="signal peptide" evidence="3">
    <location>
        <begin position="1"/>
        <end position="20"/>
    </location>
</feature>
<feature type="domain" description="Glucose-methanol-choline oxidoreductase N-terminal" evidence="4">
    <location>
        <begin position="300"/>
        <end position="314"/>
    </location>
</feature>
<name>A0AAN6WQR6_9PEZI</name>
<dbReference type="PANTHER" id="PTHR11552">
    <property type="entry name" value="GLUCOSE-METHANOL-CHOLINE GMC OXIDOREDUCTASE"/>
    <property type="match status" value="1"/>
</dbReference>
<dbReference type="Proteomes" id="UP001302126">
    <property type="component" value="Unassembled WGS sequence"/>
</dbReference>
<dbReference type="GO" id="GO:0044550">
    <property type="term" value="P:secondary metabolite biosynthetic process"/>
    <property type="evidence" value="ECO:0007669"/>
    <property type="project" value="TreeGrafter"/>
</dbReference>
<dbReference type="PROSITE" id="PS00624">
    <property type="entry name" value="GMC_OXRED_2"/>
    <property type="match status" value="1"/>
</dbReference>
<dbReference type="Gene3D" id="3.50.50.60">
    <property type="entry name" value="FAD/NAD(P)-binding domain"/>
    <property type="match status" value="1"/>
</dbReference>
<proteinExistence type="inferred from homology"/>
<protein>
    <submittedName>
        <fullName evidence="5">GMC oxidoreductase</fullName>
    </submittedName>
</protein>
<evidence type="ECO:0000313" key="6">
    <source>
        <dbReference type="Proteomes" id="UP001302126"/>
    </source>
</evidence>
<feature type="binding site" evidence="2">
    <location>
        <position position="110"/>
    </location>
    <ligand>
        <name>FAD</name>
        <dbReference type="ChEBI" id="CHEBI:57692"/>
    </ligand>
</feature>
<dbReference type="SUPFAM" id="SSF54373">
    <property type="entry name" value="FAD-linked reductases, C-terminal domain"/>
    <property type="match status" value="1"/>
</dbReference>
<dbReference type="InterPro" id="IPR012132">
    <property type="entry name" value="GMC_OxRdtase"/>
</dbReference>
<dbReference type="AlphaFoldDB" id="A0AAN6WQR6"/>
<feature type="binding site" evidence="2">
    <location>
        <begin position="42"/>
        <end position="43"/>
    </location>
    <ligand>
        <name>FAD</name>
        <dbReference type="ChEBI" id="CHEBI:57692"/>
    </ligand>
</feature>
<dbReference type="SUPFAM" id="SSF51905">
    <property type="entry name" value="FAD/NAD(P)-binding domain"/>
    <property type="match status" value="1"/>
</dbReference>
<dbReference type="PANTHER" id="PTHR11552:SF115">
    <property type="entry name" value="DEHYDROGENASE XPTC-RELATED"/>
    <property type="match status" value="1"/>
</dbReference>
<dbReference type="Pfam" id="PF05199">
    <property type="entry name" value="GMC_oxred_C"/>
    <property type="match status" value="1"/>
</dbReference>
<gene>
    <name evidence="5" type="ORF">QBC35DRAFT_286603</name>
</gene>
<reference evidence="5" key="2">
    <citation type="submission" date="2023-05" db="EMBL/GenBank/DDBJ databases">
        <authorList>
            <consortium name="Lawrence Berkeley National Laboratory"/>
            <person name="Steindorff A."/>
            <person name="Hensen N."/>
            <person name="Bonometti L."/>
            <person name="Westerberg I."/>
            <person name="Brannstrom I.O."/>
            <person name="Guillou S."/>
            <person name="Cros-Aarteil S."/>
            <person name="Calhoun S."/>
            <person name="Haridas S."/>
            <person name="Kuo A."/>
            <person name="Mondo S."/>
            <person name="Pangilinan J."/>
            <person name="Riley R."/>
            <person name="Labutti K."/>
            <person name="Andreopoulos B."/>
            <person name="Lipzen A."/>
            <person name="Chen C."/>
            <person name="Yanf M."/>
            <person name="Daum C."/>
            <person name="Ng V."/>
            <person name="Clum A."/>
            <person name="Ohm R."/>
            <person name="Martin F."/>
            <person name="Silar P."/>
            <person name="Natvig D."/>
            <person name="Lalanne C."/>
            <person name="Gautier V."/>
            <person name="Ament-Velasquez S.L."/>
            <person name="Kruys A."/>
            <person name="Hutchinson M.I."/>
            <person name="Powell A.J."/>
            <person name="Barry K."/>
            <person name="Miller A.N."/>
            <person name="Grigoriev I.V."/>
            <person name="Debuchy R."/>
            <person name="Gladieux P."/>
            <person name="Thoren M.H."/>
            <person name="Johannesson H."/>
        </authorList>
    </citation>
    <scope>NUCLEOTIDE SEQUENCE</scope>
    <source>
        <strain evidence="5">PSN309</strain>
    </source>
</reference>
<dbReference type="InterPro" id="IPR000172">
    <property type="entry name" value="GMC_OxRdtase_N"/>
</dbReference>
<comment type="cofactor">
    <cofactor evidence="2">
        <name>FAD</name>
        <dbReference type="ChEBI" id="CHEBI:57692"/>
    </cofactor>
</comment>
<keyword evidence="6" id="KW-1185">Reference proteome</keyword>
<dbReference type="GO" id="GO:0050660">
    <property type="term" value="F:flavin adenine dinucleotide binding"/>
    <property type="evidence" value="ECO:0007669"/>
    <property type="project" value="InterPro"/>
</dbReference>
<dbReference type="Gene3D" id="3.30.560.10">
    <property type="entry name" value="Glucose Oxidase, domain 3"/>
    <property type="match status" value="1"/>
</dbReference>
<dbReference type="EMBL" id="MU864434">
    <property type="protein sequence ID" value="KAK4185998.1"/>
    <property type="molecule type" value="Genomic_DNA"/>
</dbReference>
<dbReference type="Pfam" id="PF00732">
    <property type="entry name" value="GMC_oxred_N"/>
    <property type="match status" value="1"/>
</dbReference>
<organism evidence="5 6">
    <name type="scientific">Podospora australis</name>
    <dbReference type="NCBI Taxonomy" id="1536484"/>
    <lineage>
        <taxon>Eukaryota</taxon>
        <taxon>Fungi</taxon>
        <taxon>Dikarya</taxon>
        <taxon>Ascomycota</taxon>
        <taxon>Pezizomycotina</taxon>
        <taxon>Sordariomycetes</taxon>
        <taxon>Sordariomycetidae</taxon>
        <taxon>Sordariales</taxon>
        <taxon>Podosporaceae</taxon>
        <taxon>Podospora</taxon>
    </lineage>
</organism>
<evidence type="ECO:0000259" key="4">
    <source>
        <dbReference type="PROSITE" id="PS00624"/>
    </source>
</evidence>
<dbReference type="PIRSF" id="PIRSF000137">
    <property type="entry name" value="Alcohol_oxidase"/>
    <property type="match status" value="1"/>
</dbReference>
<evidence type="ECO:0000256" key="2">
    <source>
        <dbReference type="PIRSR" id="PIRSR000137-2"/>
    </source>
</evidence>
<sequence>MKCTALAFLTCMLGTEIAAAATSSHDANDGDTFDYIVVGGGTSGLVIGNRLSEGRRKTVLVIERGYFDDKPEAIIPYYGNGVDTSVAISPQSAPIAKLNNATRSVTVAAVVGGATVINGMGYTRGSKADYDAWEELGNPGWGWDGLLPYFRKGTAFTPPSPDAVKRWNMTWDPSVYGNGPLQVHLSTFQWPDISTFWDAFRHQPGVSFRPGPNSGYPPGPIWSPNTIDARGMTRSTARSAYYDPVNQTRPNLRLITGQTATQLLFDRRKPLTVKGVRIVSRSDNQVRSVYAKKEVILAAGAIMTPHLLQVSGIGPAAVLKAAGIKVKKDLPAVGSNFQDHPTIVLQFNLSRPSFPNPNTIPTNATYNATVWAEYLANRTGPITTAGGNTVIYYSLSQVTNSSVAQSFASRLLAQDATDFLPSIYSTTPALLKGFKAQRAILAQRFRSNSSNLSAQPFGGDGTSPSPVLKPLSRGSVTLNFTHPGSLPVVQYNTFMNPLEEELVVAIVRRSRRFWAGPGMGRLGPTEIAPGAEYQTDEKILSALKSNPLVFRPGLAHPSGTCAMLPEKLGGCVGPDLRVYGVKGLSVVDASIIPLIVGTSLQATVYAVAEKAADAIKARG</sequence>
<reference evidence="5" key="1">
    <citation type="journal article" date="2023" name="Mol. Phylogenet. Evol.">
        <title>Genome-scale phylogeny and comparative genomics of the fungal order Sordariales.</title>
        <authorList>
            <person name="Hensen N."/>
            <person name="Bonometti L."/>
            <person name="Westerberg I."/>
            <person name="Brannstrom I.O."/>
            <person name="Guillou S."/>
            <person name="Cros-Aarteil S."/>
            <person name="Calhoun S."/>
            <person name="Haridas S."/>
            <person name="Kuo A."/>
            <person name="Mondo S."/>
            <person name="Pangilinan J."/>
            <person name="Riley R."/>
            <person name="LaButti K."/>
            <person name="Andreopoulos B."/>
            <person name="Lipzen A."/>
            <person name="Chen C."/>
            <person name="Yan M."/>
            <person name="Daum C."/>
            <person name="Ng V."/>
            <person name="Clum A."/>
            <person name="Steindorff A."/>
            <person name="Ohm R.A."/>
            <person name="Martin F."/>
            <person name="Silar P."/>
            <person name="Natvig D.O."/>
            <person name="Lalanne C."/>
            <person name="Gautier V."/>
            <person name="Ament-Velasquez S.L."/>
            <person name="Kruys A."/>
            <person name="Hutchinson M.I."/>
            <person name="Powell A.J."/>
            <person name="Barry K."/>
            <person name="Miller A.N."/>
            <person name="Grigoriev I.V."/>
            <person name="Debuchy R."/>
            <person name="Gladieux P."/>
            <person name="Hiltunen Thoren M."/>
            <person name="Johannesson H."/>
        </authorList>
    </citation>
    <scope>NUCLEOTIDE SEQUENCE</scope>
    <source>
        <strain evidence="5">PSN309</strain>
    </source>
</reference>
<accession>A0AAN6WQR6</accession>
<evidence type="ECO:0000256" key="1">
    <source>
        <dbReference type="ARBA" id="ARBA00010790"/>
    </source>
</evidence>
<feature type="chain" id="PRO_5042884674" evidence="3">
    <location>
        <begin position="21"/>
        <end position="619"/>
    </location>
</feature>
<dbReference type="InterPro" id="IPR036188">
    <property type="entry name" value="FAD/NAD-bd_sf"/>
</dbReference>